<proteinExistence type="predicted"/>
<reference evidence="1 2" key="1">
    <citation type="submission" date="2017-07" db="EMBL/GenBank/DDBJ databases">
        <title>Amycolatopsis thailandensis Genome sequencing and assembly.</title>
        <authorList>
            <person name="Kaur N."/>
            <person name="Mayilraj S."/>
        </authorList>
    </citation>
    <scope>NUCLEOTIDE SEQUENCE [LARGE SCALE GENOMIC DNA]</scope>
    <source>
        <strain evidence="1 2">JCM 16380</strain>
    </source>
</reference>
<dbReference type="Proteomes" id="UP000215223">
    <property type="component" value="Unassembled WGS sequence"/>
</dbReference>
<protein>
    <submittedName>
        <fullName evidence="1">Uncharacterized protein</fullName>
    </submittedName>
</protein>
<name>A0A229SB34_9PSEU</name>
<sequence length="73" mass="7902">MTQSDAQLHAGTRVVVACPGSTGTALPIATHDTVAGVSIFDRFTMQMWVPVQIDGAADDSEPRLVKREHVRRV</sequence>
<keyword evidence="2" id="KW-1185">Reference proteome</keyword>
<organism evidence="1 2">
    <name type="scientific">Amycolatopsis thailandensis</name>
    <dbReference type="NCBI Taxonomy" id="589330"/>
    <lineage>
        <taxon>Bacteria</taxon>
        <taxon>Bacillati</taxon>
        <taxon>Actinomycetota</taxon>
        <taxon>Actinomycetes</taxon>
        <taxon>Pseudonocardiales</taxon>
        <taxon>Pseudonocardiaceae</taxon>
        <taxon>Amycolatopsis</taxon>
    </lineage>
</organism>
<dbReference type="OrthoDB" id="3636257at2"/>
<dbReference type="RefSeq" id="WP_093934484.1">
    <property type="nucleotide sequence ID" value="NZ_NMQT01000051.1"/>
</dbReference>
<dbReference type="EMBL" id="NMQT01000051">
    <property type="protein sequence ID" value="OXM56152.1"/>
    <property type="molecule type" value="Genomic_DNA"/>
</dbReference>
<evidence type="ECO:0000313" key="1">
    <source>
        <dbReference type="EMBL" id="OXM56152.1"/>
    </source>
</evidence>
<accession>A0A229SB34</accession>
<evidence type="ECO:0000313" key="2">
    <source>
        <dbReference type="Proteomes" id="UP000215223"/>
    </source>
</evidence>
<gene>
    <name evidence="1" type="ORF">CFP71_15150</name>
</gene>
<comment type="caution">
    <text evidence="1">The sequence shown here is derived from an EMBL/GenBank/DDBJ whole genome shotgun (WGS) entry which is preliminary data.</text>
</comment>
<dbReference type="AlphaFoldDB" id="A0A229SB34"/>